<evidence type="ECO:0000256" key="12">
    <source>
        <dbReference type="SAM" id="SignalP"/>
    </source>
</evidence>
<dbReference type="Pfam" id="PF21305">
    <property type="entry name" value="type_II_gspD_N0"/>
    <property type="match status" value="1"/>
</dbReference>
<dbReference type="InterPro" id="IPR013356">
    <property type="entry name" value="T2SS_GspD"/>
</dbReference>
<feature type="domain" description="Type II/III secretion system secretin-like" evidence="13">
    <location>
        <begin position="448"/>
        <end position="609"/>
    </location>
</feature>
<evidence type="ECO:0000256" key="11">
    <source>
        <dbReference type="SAM" id="MobiDB-lite"/>
    </source>
</evidence>
<evidence type="ECO:0000256" key="3">
    <source>
        <dbReference type="ARBA" id="ARBA00022448"/>
    </source>
</evidence>
<evidence type="ECO:0000259" key="13">
    <source>
        <dbReference type="Pfam" id="PF00263"/>
    </source>
</evidence>
<feature type="domain" description="NolW-like" evidence="14">
    <location>
        <begin position="121"/>
        <end position="183"/>
    </location>
</feature>
<proteinExistence type="inferred from homology"/>
<evidence type="ECO:0000256" key="5">
    <source>
        <dbReference type="ARBA" id="ARBA00022692"/>
    </source>
</evidence>
<dbReference type="PRINTS" id="PR00811">
    <property type="entry name" value="BCTERIALGSPD"/>
</dbReference>
<dbReference type="InterPro" id="IPR038591">
    <property type="entry name" value="NolW-like_sf"/>
</dbReference>
<keyword evidence="7" id="KW-0653">Protein transport</keyword>
<dbReference type="Pfam" id="PF03958">
    <property type="entry name" value="Secretin_N"/>
    <property type="match status" value="3"/>
</dbReference>
<feature type="domain" description="NolW-like" evidence="14">
    <location>
        <begin position="186"/>
        <end position="255"/>
    </location>
</feature>
<keyword evidence="9" id="KW-0998">Cell outer membrane</keyword>
<keyword evidence="3 10" id="KW-0813">Transport</keyword>
<comment type="subcellular location">
    <subcellularLocation>
        <location evidence="1 10">Cell outer membrane</location>
    </subcellularLocation>
</comment>
<sequence length="672" mass="73473">MTKRSLLALLVLSASVFADANEYQPNFKNTEITEFINTIGMNLKKTIVVDPNVRGKINVRSYDLMTEEQYYQFFLNVLQVYGYAVVEMPNGILKVVRSKDAKASNIPVVEGALFDGDEMITRVLPVYNVPVRELAPILRQLNDVQGGGNVVAHEPSNVMMLTGRAAVVNRLSEIIKRVDQAGDEEVDVIKLKYASASEMVRIIESINQNQGKQQPAGGKSGPRLVADDRTNSVIVSGDVKARQRLINLIQRMDQELESNGNTRVIYLNYAKAEDLVNVLQGVSSTIQAEGQSNNQQQRRSTRNSNRDVSIDAHEDSNALVITAEPDMMRSLEAVIRQLDVRRAQVQVEAIIVEVFESDGVQLGVQFVSESGGGTQFNNGVVPVGGLGVALRQAEDRTVTRSTTSANGVPVETEETIEGNLQPLASLLGGASGLIAGVIENGWGAVVQAVSSDTNSNILATPHLTTMDNEEAFFIVGQDVPIITGSTTGSNNANPFQQVDRQEVGIKLKVTPQINEGDAVQLTIEQEVSSVSGATSVDITINKREIKTTVIVDDGGTIVLGGLIDEDVQESVSKVPLLGDIPVLGHLFKSTSTTKRKRNLMVFLRPIIVRDGIKMNEISHRKYNFIRAEQLKRQSEGIPLMPFSQGPDLPAWDDKLTLPPSFEEYLLEKDKED</sequence>
<evidence type="ECO:0000256" key="9">
    <source>
        <dbReference type="ARBA" id="ARBA00023237"/>
    </source>
</evidence>
<dbReference type="Gene3D" id="3.30.1370.120">
    <property type="match status" value="3"/>
</dbReference>
<keyword evidence="4" id="KW-1134">Transmembrane beta strand</keyword>
<accession>A0ABV7FRA9</accession>
<feature type="domain" description="NolW-like" evidence="14">
    <location>
        <begin position="262"/>
        <end position="344"/>
    </location>
</feature>
<dbReference type="InterPro" id="IPR001775">
    <property type="entry name" value="GspD/PilQ"/>
</dbReference>
<evidence type="ECO:0000313" key="16">
    <source>
        <dbReference type="EMBL" id="MFC3122640.1"/>
    </source>
</evidence>
<reference evidence="17" key="1">
    <citation type="journal article" date="2019" name="Int. J. Syst. Evol. Microbiol.">
        <title>The Global Catalogue of Microorganisms (GCM) 10K type strain sequencing project: providing services to taxonomists for standard genome sequencing and annotation.</title>
        <authorList>
            <consortium name="The Broad Institute Genomics Platform"/>
            <consortium name="The Broad Institute Genome Sequencing Center for Infectious Disease"/>
            <person name="Wu L."/>
            <person name="Ma J."/>
        </authorList>
    </citation>
    <scope>NUCLEOTIDE SEQUENCE [LARGE SCALE GENOMIC DNA]</scope>
    <source>
        <strain evidence="17">KCTC 52473</strain>
    </source>
</reference>
<dbReference type="Proteomes" id="UP001595478">
    <property type="component" value="Unassembled WGS sequence"/>
</dbReference>
<evidence type="ECO:0000259" key="14">
    <source>
        <dbReference type="Pfam" id="PF03958"/>
    </source>
</evidence>
<feature type="domain" description="GspD-like N0" evidence="15">
    <location>
        <begin position="26"/>
        <end position="95"/>
    </location>
</feature>
<keyword evidence="5" id="KW-0812">Transmembrane</keyword>
<dbReference type="RefSeq" id="WP_376920766.1">
    <property type="nucleotide sequence ID" value="NZ_JBHRSW010000029.1"/>
</dbReference>
<dbReference type="InterPro" id="IPR049371">
    <property type="entry name" value="GspD-like_N0"/>
</dbReference>
<dbReference type="InterPro" id="IPR004846">
    <property type="entry name" value="T2SS/T3SS_dom"/>
</dbReference>
<dbReference type="InterPro" id="IPR005644">
    <property type="entry name" value="NolW-like"/>
</dbReference>
<evidence type="ECO:0000256" key="4">
    <source>
        <dbReference type="ARBA" id="ARBA00022452"/>
    </source>
</evidence>
<dbReference type="NCBIfam" id="TIGR02517">
    <property type="entry name" value="type_II_gspD"/>
    <property type="match status" value="1"/>
</dbReference>
<feature type="chain" id="PRO_5045769765" evidence="12">
    <location>
        <begin position="21"/>
        <end position="672"/>
    </location>
</feature>
<keyword evidence="8" id="KW-0472">Membrane</keyword>
<dbReference type="PANTHER" id="PTHR30332">
    <property type="entry name" value="PROBABLE GENERAL SECRETION PATHWAY PROTEIN D"/>
    <property type="match status" value="1"/>
</dbReference>
<dbReference type="PANTHER" id="PTHR30332:SF24">
    <property type="entry name" value="SECRETIN GSPD-RELATED"/>
    <property type="match status" value="1"/>
</dbReference>
<evidence type="ECO:0000256" key="10">
    <source>
        <dbReference type="RuleBase" id="RU004004"/>
    </source>
</evidence>
<feature type="region of interest" description="Disordered" evidence="11">
    <location>
        <begin position="287"/>
        <end position="311"/>
    </location>
</feature>
<comment type="caution">
    <text evidence="16">The sequence shown here is derived from an EMBL/GenBank/DDBJ whole genome shotgun (WGS) entry which is preliminary data.</text>
</comment>
<dbReference type="PRINTS" id="PR01032">
    <property type="entry name" value="PHAGEIV"/>
</dbReference>
<gene>
    <name evidence="16" type="primary">gspD</name>
    <name evidence="16" type="ORF">ACFOHL_13525</name>
</gene>
<dbReference type="InterPro" id="IPR050810">
    <property type="entry name" value="Bact_Secretion_Sys_Channel"/>
</dbReference>
<dbReference type="Pfam" id="PF00263">
    <property type="entry name" value="Secretin"/>
    <property type="match status" value="1"/>
</dbReference>
<comment type="similarity">
    <text evidence="2">Belongs to the bacterial secretin family. GSP D subfamily.</text>
</comment>
<feature type="signal peptide" evidence="12">
    <location>
        <begin position="1"/>
        <end position="20"/>
    </location>
</feature>
<evidence type="ECO:0000256" key="7">
    <source>
        <dbReference type="ARBA" id="ARBA00022927"/>
    </source>
</evidence>
<organism evidence="16 17">
    <name type="scientific">Agaribacter flavus</name>
    <dbReference type="NCBI Taxonomy" id="1902781"/>
    <lineage>
        <taxon>Bacteria</taxon>
        <taxon>Pseudomonadati</taxon>
        <taxon>Pseudomonadota</taxon>
        <taxon>Gammaproteobacteria</taxon>
        <taxon>Alteromonadales</taxon>
        <taxon>Alteromonadaceae</taxon>
        <taxon>Agaribacter</taxon>
    </lineage>
</organism>
<evidence type="ECO:0000256" key="2">
    <source>
        <dbReference type="ARBA" id="ARBA00006980"/>
    </source>
</evidence>
<dbReference type="EMBL" id="JBHRSW010000029">
    <property type="protein sequence ID" value="MFC3122640.1"/>
    <property type="molecule type" value="Genomic_DNA"/>
</dbReference>
<keyword evidence="6 12" id="KW-0732">Signal</keyword>
<evidence type="ECO:0000313" key="17">
    <source>
        <dbReference type="Proteomes" id="UP001595478"/>
    </source>
</evidence>
<evidence type="ECO:0000259" key="15">
    <source>
        <dbReference type="Pfam" id="PF21305"/>
    </source>
</evidence>
<evidence type="ECO:0000256" key="8">
    <source>
        <dbReference type="ARBA" id="ARBA00023136"/>
    </source>
</evidence>
<keyword evidence="17" id="KW-1185">Reference proteome</keyword>
<dbReference type="InterPro" id="IPR004845">
    <property type="entry name" value="T2SS_GspD_CS"/>
</dbReference>
<name>A0ABV7FRA9_9ALTE</name>
<dbReference type="PROSITE" id="PS00875">
    <property type="entry name" value="T2SP_D"/>
    <property type="match status" value="1"/>
</dbReference>
<evidence type="ECO:0000256" key="6">
    <source>
        <dbReference type="ARBA" id="ARBA00022729"/>
    </source>
</evidence>
<protein>
    <submittedName>
        <fullName evidence="16">Type II secretion system secretin GspD</fullName>
    </submittedName>
</protein>
<feature type="region of interest" description="Disordered" evidence="11">
    <location>
        <begin position="206"/>
        <end position="225"/>
    </location>
</feature>
<evidence type="ECO:0000256" key="1">
    <source>
        <dbReference type="ARBA" id="ARBA00004442"/>
    </source>
</evidence>